<keyword evidence="1" id="KW-1133">Transmembrane helix</keyword>
<proteinExistence type="predicted"/>
<sequence>MDKHVTNRSLRQYCTLTSPYYTCTTILLGTTSLTTFPFSVLWEKEFPVGITGGLEKLAPGGGITAALINTATNSTETPFLDGFGTALSLTTINLSTRPTVMPLHFPIVTKDAKDKDIHWGASLAYVSSDVQYSDVSAYIVNCIEPKKAVLKECGSFFYGGITVKTGPTYYGYGFMYAIDSDMHTKECHCIHPLSPGELKNGKDDIGVCTSIWGPTGAPTTKVSTRVTSISASLANTTPVTVTSGVWVGPIETAETKEGGAAGRLDPPGRGMGMGMGLGGDVGAVLMAVVVGGLVGVLGVVL</sequence>
<dbReference type="Proteomes" id="UP000433876">
    <property type="component" value="Unassembled WGS sequence"/>
</dbReference>
<organism evidence="2 3">
    <name type="scientific">Sordaria macrospora</name>
    <dbReference type="NCBI Taxonomy" id="5147"/>
    <lineage>
        <taxon>Eukaryota</taxon>
        <taxon>Fungi</taxon>
        <taxon>Dikarya</taxon>
        <taxon>Ascomycota</taxon>
        <taxon>Pezizomycotina</taxon>
        <taxon>Sordariomycetes</taxon>
        <taxon>Sordariomycetidae</taxon>
        <taxon>Sordariales</taxon>
        <taxon>Sordariaceae</taxon>
        <taxon>Sordaria</taxon>
    </lineage>
</organism>
<keyword evidence="1" id="KW-0472">Membrane</keyword>
<protein>
    <submittedName>
        <fullName evidence="2">Uncharacterized protein</fullName>
    </submittedName>
</protein>
<keyword evidence="1" id="KW-0812">Transmembrane</keyword>
<dbReference type="AlphaFoldDB" id="A0A8S9A5K8"/>
<gene>
    <name evidence="2" type="ORF">SMACR_01658</name>
</gene>
<dbReference type="VEuPathDB" id="FungiDB:SMAC_01658"/>
<evidence type="ECO:0000313" key="3">
    <source>
        <dbReference type="Proteomes" id="UP000433876"/>
    </source>
</evidence>
<feature type="transmembrane region" description="Helical" evidence="1">
    <location>
        <begin position="281"/>
        <end position="300"/>
    </location>
</feature>
<evidence type="ECO:0000256" key="1">
    <source>
        <dbReference type="SAM" id="Phobius"/>
    </source>
</evidence>
<evidence type="ECO:0000313" key="2">
    <source>
        <dbReference type="EMBL" id="KAA8635935.1"/>
    </source>
</evidence>
<dbReference type="EMBL" id="NMPR01000008">
    <property type="protein sequence ID" value="KAA8635935.1"/>
    <property type="molecule type" value="Genomic_DNA"/>
</dbReference>
<reference evidence="2 3" key="1">
    <citation type="submission" date="2017-07" db="EMBL/GenBank/DDBJ databases">
        <title>Genome sequence of the Sordaria macrospora wild type strain R19027.</title>
        <authorList>
            <person name="Nowrousian M."/>
            <person name="Teichert I."/>
            <person name="Kueck U."/>
        </authorList>
    </citation>
    <scope>NUCLEOTIDE SEQUENCE [LARGE SCALE GENOMIC DNA]</scope>
    <source>
        <strain evidence="2 3">R19027</strain>
        <tissue evidence="2">Mycelium</tissue>
    </source>
</reference>
<accession>A0A8S9A5K8</accession>
<name>A0A8S9A5K8_SORMA</name>
<comment type="caution">
    <text evidence="2">The sequence shown here is derived from an EMBL/GenBank/DDBJ whole genome shotgun (WGS) entry which is preliminary data.</text>
</comment>